<dbReference type="AlphaFoldDB" id="A0AAX6EB50"/>
<keyword evidence="3" id="KW-1185">Reference proteome</keyword>
<comment type="caution">
    <text evidence="2">The sequence shown here is derived from an EMBL/GenBank/DDBJ whole genome shotgun (WGS) entry which is preliminary data.</text>
</comment>
<reference evidence="2" key="1">
    <citation type="journal article" date="2023" name="GigaByte">
        <title>Genome assembly of the bearded iris, Iris pallida Lam.</title>
        <authorList>
            <person name="Bruccoleri R.E."/>
            <person name="Oakeley E.J."/>
            <person name="Faust A.M.E."/>
            <person name="Altorfer M."/>
            <person name="Dessus-Babus S."/>
            <person name="Burckhardt D."/>
            <person name="Oertli M."/>
            <person name="Naumann U."/>
            <person name="Petersen F."/>
            <person name="Wong J."/>
        </authorList>
    </citation>
    <scope>NUCLEOTIDE SEQUENCE</scope>
    <source>
        <strain evidence="2">GSM-AAB239-AS_SAM_17_03QT</strain>
    </source>
</reference>
<sequence length="156" mass="17723">MALRSGSKTSSSATRTQDDQTSPQQTRAWEPQEEHAMMQAPPPPSRQQLILHFFRSMVQAQEQYTKNLRKGTEVVPEIAPARDQEIPTCSYCRKRGHLEKDTATVKRNYAGDVGPTNIGIRAARIDAAQHLQSRRMPYRRHGEDRQGAPRLDSSRK</sequence>
<name>A0AAX6EB50_IRIPA</name>
<evidence type="ECO:0000313" key="2">
    <source>
        <dbReference type="EMBL" id="KAJ6801268.1"/>
    </source>
</evidence>
<feature type="compositionally biased region" description="Polar residues" evidence="1">
    <location>
        <begin position="1"/>
        <end position="27"/>
    </location>
</feature>
<dbReference type="Proteomes" id="UP001140949">
    <property type="component" value="Unassembled WGS sequence"/>
</dbReference>
<feature type="region of interest" description="Disordered" evidence="1">
    <location>
        <begin position="130"/>
        <end position="156"/>
    </location>
</feature>
<evidence type="ECO:0000256" key="1">
    <source>
        <dbReference type="SAM" id="MobiDB-lite"/>
    </source>
</evidence>
<dbReference type="EMBL" id="JANAVB010038218">
    <property type="protein sequence ID" value="KAJ6801268.1"/>
    <property type="molecule type" value="Genomic_DNA"/>
</dbReference>
<organism evidence="2 3">
    <name type="scientific">Iris pallida</name>
    <name type="common">Sweet iris</name>
    <dbReference type="NCBI Taxonomy" id="29817"/>
    <lineage>
        <taxon>Eukaryota</taxon>
        <taxon>Viridiplantae</taxon>
        <taxon>Streptophyta</taxon>
        <taxon>Embryophyta</taxon>
        <taxon>Tracheophyta</taxon>
        <taxon>Spermatophyta</taxon>
        <taxon>Magnoliopsida</taxon>
        <taxon>Liliopsida</taxon>
        <taxon>Asparagales</taxon>
        <taxon>Iridaceae</taxon>
        <taxon>Iridoideae</taxon>
        <taxon>Irideae</taxon>
        <taxon>Iris</taxon>
    </lineage>
</organism>
<evidence type="ECO:0000313" key="3">
    <source>
        <dbReference type="Proteomes" id="UP001140949"/>
    </source>
</evidence>
<proteinExistence type="predicted"/>
<accession>A0AAX6EB50</accession>
<reference evidence="2" key="2">
    <citation type="submission" date="2023-04" db="EMBL/GenBank/DDBJ databases">
        <authorList>
            <person name="Bruccoleri R.E."/>
            <person name="Oakeley E.J."/>
            <person name="Faust A.-M."/>
            <person name="Dessus-Babus S."/>
            <person name="Altorfer M."/>
            <person name="Burckhardt D."/>
            <person name="Oertli M."/>
            <person name="Naumann U."/>
            <person name="Petersen F."/>
            <person name="Wong J."/>
        </authorList>
    </citation>
    <scope>NUCLEOTIDE SEQUENCE</scope>
    <source>
        <strain evidence="2">GSM-AAB239-AS_SAM_17_03QT</strain>
        <tissue evidence="2">Leaf</tissue>
    </source>
</reference>
<feature type="compositionally biased region" description="Basic and acidic residues" evidence="1">
    <location>
        <begin position="140"/>
        <end position="156"/>
    </location>
</feature>
<gene>
    <name evidence="2" type="ORF">M6B38_198425</name>
</gene>
<feature type="region of interest" description="Disordered" evidence="1">
    <location>
        <begin position="1"/>
        <end position="46"/>
    </location>
</feature>
<protein>
    <submittedName>
        <fullName evidence="2">Uncharacterized protein</fullName>
    </submittedName>
</protein>